<evidence type="ECO:0000256" key="2">
    <source>
        <dbReference type="ARBA" id="ARBA00022801"/>
    </source>
</evidence>
<dbReference type="Gene3D" id="3.30.420.10">
    <property type="entry name" value="Ribonuclease H-like superfamily/Ribonuclease H"/>
    <property type="match status" value="1"/>
</dbReference>
<dbReference type="Proteomes" id="UP000574276">
    <property type="component" value="Unassembled WGS sequence"/>
</dbReference>
<evidence type="ECO:0000313" key="5">
    <source>
        <dbReference type="EMBL" id="MBB2184426.1"/>
    </source>
</evidence>
<dbReference type="Pfam" id="PF00929">
    <property type="entry name" value="RNase_T"/>
    <property type="match status" value="1"/>
</dbReference>
<dbReference type="GO" id="GO:0003676">
    <property type="term" value="F:nucleic acid binding"/>
    <property type="evidence" value="ECO:0007669"/>
    <property type="project" value="InterPro"/>
</dbReference>
<organism evidence="5 6">
    <name type="scientific">Variimorphobacter saccharofermentans</name>
    <dbReference type="NCBI Taxonomy" id="2755051"/>
    <lineage>
        <taxon>Bacteria</taxon>
        <taxon>Bacillati</taxon>
        <taxon>Bacillota</taxon>
        <taxon>Clostridia</taxon>
        <taxon>Lachnospirales</taxon>
        <taxon>Lachnospiraceae</taxon>
        <taxon>Variimorphobacter</taxon>
    </lineage>
</organism>
<evidence type="ECO:0000256" key="1">
    <source>
        <dbReference type="ARBA" id="ARBA00022722"/>
    </source>
</evidence>
<protein>
    <submittedName>
        <fullName evidence="5">Exonuclease domain-containing protein</fullName>
    </submittedName>
</protein>
<feature type="domain" description="Exonuclease" evidence="4">
    <location>
        <begin position="2"/>
        <end position="186"/>
    </location>
</feature>
<dbReference type="PANTHER" id="PTHR23044:SF61">
    <property type="entry name" value="3'-5' EXORIBONUCLEASE 1-RELATED"/>
    <property type="match status" value="1"/>
</dbReference>
<dbReference type="SUPFAM" id="SSF53098">
    <property type="entry name" value="Ribonuclease H-like"/>
    <property type="match status" value="1"/>
</dbReference>
<dbReference type="PANTHER" id="PTHR23044">
    <property type="entry name" value="3'-5' EXONUCLEASE ERI1-RELATED"/>
    <property type="match status" value="1"/>
</dbReference>
<gene>
    <name evidence="5" type="ORF">H0486_16215</name>
</gene>
<keyword evidence="3 5" id="KW-0269">Exonuclease</keyword>
<dbReference type="GO" id="GO:0000175">
    <property type="term" value="F:3'-5'-RNA exonuclease activity"/>
    <property type="evidence" value="ECO:0007669"/>
    <property type="project" value="InterPro"/>
</dbReference>
<name>A0A839K474_9FIRM</name>
<dbReference type="InterPro" id="IPR036397">
    <property type="entry name" value="RNaseH_sf"/>
</dbReference>
<dbReference type="InterPro" id="IPR012337">
    <property type="entry name" value="RNaseH-like_sf"/>
</dbReference>
<dbReference type="SMART" id="SM00479">
    <property type="entry name" value="EXOIII"/>
    <property type="match status" value="1"/>
</dbReference>
<keyword evidence="2" id="KW-0378">Hydrolase</keyword>
<dbReference type="EMBL" id="JACEGA010000001">
    <property type="protein sequence ID" value="MBB2184426.1"/>
    <property type="molecule type" value="Genomic_DNA"/>
</dbReference>
<evidence type="ECO:0000256" key="3">
    <source>
        <dbReference type="ARBA" id="ARBA00022839"/>
    </source>
</evidence>
<accession>A0A839K474</accession>
<dbReference type="CDD" id="cd06133">
    <property type="entry name" value="ERI-1_3'hExo_like"/>
    <property type="match status" value="1"/>
</dbReference>
<dbReference type="RefSeq" id="WP_228354004.1">
    <property type="nucleotide sequence ID" value="NZ_JACEGA010000001.1"/>
</dbReference>
<evidence type="ECO:0000259" key="4">
    <source>
        <dbReference type="SMART" id="SM00479"/>
    </source>
</evidence>
<sequence length="253" mass="29877">MVIIVFDLEFNQSLIGYRKSDRLSCPFEIIQIGAVKLDQDLNTLASFSRYVKPTIHPIVNPRVMEITGITDEMLASEKPFSQVYSEFLDFISDTDTVFCTWGKADMKELFRNIRYYELEEQKVPKRYINLQTYASVHFKLSKKQLLRLQYTVEALEIPLLFPFHNALHDAYYTAEILKKIYLPEFQPKVYNPDAQKKSDSLRHPKKIIDFDALFAQFEKMYQRTLSEEEKELVRLAYQMGKTHQFIKESKVNE</sequence>
<keyword evidence="1" id="KW-0540">Nuclease</keyword>
<comment type="caution">
    <text evidence="5">The sequence shown here is derived from an EMBL/GenBank/DDBJ whole genome shotgun (WGS) entry which is preliminary data.</text>
</comment>
<dbReference type="InterPro" id="IPR047201">
    <property type="entry name" value="ERI-1_3'hExo-like"/>
</dbReference>
<evidence type="ECO:0000313" key="6">
    <source>
        <dbReference type="Proteomes" id="UP000574276"/>
    </source>
</evidence>
<dbReference type="AlphaFoldDB" id="A0A839K474"/>
<reference evidence="5 6" key="1">
    <citation type="submission" date="2020-07" db="EMBL/GenBank/DDBJ databases">
        <title>Characterization and genome sequencing of isolate MD1, a novel member within the family Lachnospiraceae.</title>
        <authorList>
            <person name="Rettenmaier R."/>
            <person name="Di Bello L."/>
            <person name="Zinser C."/>
            <person name="Scheitz K."/>
            <person name="Liebl W."/>
            <person name="Zverlov V."/>
        </authorList>
    </citation>
    <scope>NUCLEOTIDE SEQUENCE [LARGE SCALE GENOMIC DNA]</scope>
    <source>
        <strain evidence="5 6">MD1</strain>
    </source>
</reference>
<proteinExistence type="predicted"/>
<keyword evidence="6" id="KW-1185">Reference proteome</keyword>
<dbReference type="InterPro" id="IPR051274">
    <property type="entry name" value="3-5_Exoribonuclease"/>
</dbReference>
<dbReference type="InterPro" id="IPR013520">
    <property type="entry name" value="Ribonucl_H"/>
</dbReference>